<evidence type="ECO:0000259" key="2">
    <source>
        <dbReference type="Pfam" id="PF15059"/>
    </source>
</evidence>
<keyword evidence="4" id="KW-1185">Reference proteome</keyword>
<gene>
    <name evidence="3" type="ORF">GDO78_000166</name>
</gene>
<dbReference type="InterPro" id="IPR026715">
    <property type="entry name" value="SPATC1"/>
</dbReference>
<dbReference type="InterPro" id="IPR029384">
    <property type="entry name" value="Speriolin_C"/>
</dbReference>
<organism evidence="3 4">
    <name type="scientific">Eleutherodactylus coqui</name>
    <name type="common">Puerto Rican coqui</name>
    <dbReference type="NCBI Taxonomy" id="57060"/>
    <lineage>
        <taxon>Eukaryota</taxon>
        <taxon>Metazoa</taxon>
        <taxon>Chordata</taxon>
        <taxon>Craniata</taxon>
        <taxon>Vertebrata</taxon>
        <taxon>Euteleostomi</taxon>
        <taxon>Amphibia</taxon>
        <taxon>Batrachia</taxon>
        <taxon>Anura</taxon>
        <taxon>Neobatrachia</taxon>
        <taxon>Hyloidea</taxon>
        <taxon>Eleutherodactylidae</taxon>
        <taxon>Eleutherodactylinae</taxon>
        <taxon>Eleutherodactylus</taxon>
        <taxon>Eleutherodactylus</taxon>
    </lineage>
</organism>
<reference evidence="3" key="1">
    <citation type="thesis" date="2020" institute="ProQuest LLC" country="789 East Eisenhower Parkway, Ann Arbor, MI, USA">
        <title>Comparative Genomics and Chromosome Evolution.</title>
        <authorList>
            <person name="Mudd A.B."/>
        </authorList>
    </citation>
    <scope>NUCLEOTIDE SEQUENCE</scope>
    <source>
        <strain evidence="3">HN-11 Male</strain>
        <tissue evidence="3">Kidney and liver</tissue>
    </source>
</reference>
<feature type="domain" description="Speriolin C-terminal" evidence="2">
    <location>
        <begin position="85"/>
        <end position="231"/>
    </location>
</feature>
<evidence type="ECO:0000256" key="1">
    <source>
        <dbReference type="SAM" id="MobiDB-lite"/>
    </source>
</evidence>
<dbReference type="PANTHER" id="PTHR22192:SF16">
    <property type="entry name" value="SPERIOLIN"/>
    <property type="match status" value="1"/>
</dbReference>
<proteinExistence type="predicted"/>
<dbReference type="Pfam" id="PF15059">
    <property type="entry name" value="Speriolin_C"/>
    <property type="match status" value="1"/>
</dbReference>
<comment type="caution">
    <text evidence="3">The sequence shown here is derived from an EMBL/GenBank/DDBJ whole genome shotgun (WGS) entry which is preliminary data.</text>
</comment>
<evidence type="ECO:0000313" key="4">
    <source>
        <dbReference type="Proteomes" id="UP000770717"/>
    </source>
</evidence>
<dbReference type="AlphaFoldDB" id="A0A8J6FPA9"/>
<sequence length="231" mass="27253">MNPHQYDELERLRMKNAQLYEDKHEIRKLLGLVCEKIDSRSDLNVQDSKVHYSSVSRRGHSKDRSRKDFTSPCRDSKQVQHCQRVVGECAFQLNRRILTRMFPHYERLYGFSVSDIKKKILQLTTCPLTNKVDEAERTKLFERRHKLFNTLRQFGYDKQVHPNFTEYLVNTYGVLKHRPFPGADPQESYNCPVELRRMAAECMPCSDLDNVNIIIDCLERLAEEDGKPLFI</sequence>
<name>A0A8J6FPA9_ELECQ</name>
<feature type="region of interest" description="Disordered" evidence="1">
    <location>
        <begin position="50"/>
        <end position="72"/>
    </location>
</feature>
<dbReference type="EMBL" id="WNTK01000001">
    <property type="protein sequence ID" value="KAG9491516.1"/>
    <property type="molecule type" value="Genomic_DNA"/>
</dbReference>
<accession>A0A8J6FPA9</accession>
<dbReference type="Proteomes" id="UP000770717">
    <property type="component" value="Unassembled WGS sequence"/>
</dbReference>
<dbReference type="GO" id="GO:0005813">
    <property type="term" value="C:centrosome"/>
    <property type="evidence" value="ECO:0007669"/>
    <property type="project" value="TreeGrafter"/>
</dbReference>
<protein>
    <recommendedName>
        <fullName evidence="2">Speriolin C-terminal domain-containing protein</fullName>
    </recommendedName>
</protein>
<evidence type="ECO:0000313" key="3">
    <source>
        <dbReference type="EMBL" id="KAG9491516.1"/>
    </source>
</evidence>
<dbReference type="PANTHER" id="PTHR22192">
    <property type="entry name" value="SPERIOLIN"/>
    <property type="match status" value="1"/>
</dbReference>
<dbReference type="OrthoDB" id="6114770at2759"/>